<dbReference type="EMBL" id="UGPG01000001">
    <property type="protein sequence ID" value="STY43957.1"/>
    <property type="molecule type" value="Genomic_DNA"/>
</dbReference>
<organism evidence="3 4">
    <name type="scientific">Listeria grayi</name>
    <name type="common">Listeria murrayi</name>
    <dbReference type="NCBI Taxonomy" id="1641"/>
    <lineage>
        <taxon>Bacteria</taxon>
        <taxon>Bacillati</taxon>
        <taxon>Bacillota</taxon>
        <taxon>Bacilli</taxon>
        <taxon>Bacillales</taxon>
        <taxon>Listeriaceae</taxon>
        <taxon>Listeria</taxon>
    </lineage>
</organism>
<dbReference type="Proteomes" id="UP000254879">
    <property type="component" value="Unassembled WGS sequence"/>
</dbReference>
<accession>A0A378MC58</accession>
<keyword evidence="2" id="KW-1005">Bacterial flagellum biogenesis</keyword>
<dbReference type="Pfam" id="PF03963">
    <property type="entry name" value="FlgD"/>
    <property type="match status" value="1"/>
</dbReference>
<evidence type="ECO:0000256" key="2">
    <source>
        <dbReference type="ARBA" id="ARBA00022795"/>
    </source>
</evidence>
<dbReference type="RefSeq" id="WP_003754680.1">
    <property type="nucleotide sequence ID" value="NZ_CABKNG010000001.1"/>
</dbReference>
<name>A0A378MC58_LISGR</name>
<evidence type="ECO:0000313" key="4">
    <source>
        <dbReference type="Proteomes" id="UP000254879"/>
    </source>
</evidence>
<keyword evidence="3" id="KW-0966">Cell projection</keyword>
<dbReference type="InterPro" id="IPR005648">
    <property type="entry name" value="FlgD"/>
</dbReference>
<reference evidence="3 4" key="1">
    <citation type="submission" date="2018-06" db="EMBL/GenBank/DDBJ databases">
        <authorList>
            <consortium name="Pathogen Informatics"/>
            <person name="Doyle S."/>
        </authorList>
    </citation>
    <scope>NUCLEOTIDE SEQUENCE [LARGE SCALE GENOMIC DNA]</scope>
    <source>
        <strain evidence="4">NCTC 10815</strain>
    </source>
</reference>
<comment type="similarity">
    <text evidence="1">Belongs to the FlgD family.</text>
</comment>
<evidence type="ECO:0000256" key="1">
    <source>
        <dbReference type="ARBA" id="ARBA00010577"/>
    </source>
</evidence>
<protein>
    <submittedName>
        <fullName evidence="3">Flagellar basal body rod modification protein</fullName>
    </submittedName>
</protein>
<sequence>MDGVNGVASSAAGAANNDSNALTNAATNSLNKDDFMKLFLTSLQYQDPSSPLDTNQMMSQMSQLAMMEQVSNMSSAVNKLSDQAQSSAMQSAVGFIGKSIKGVNLNGDVVSGLVESIQQTTNGVMLKLKDNDTVVPLTYITEVNN</sequence>
<dbReference type="AlphaFoldDB" id="A0A378MC58"/>
<keyword evidence="3" id="KW-0282">Flagellum</keyword>
<dbReference type="OrthoDB" id="280334at2"/>
<evidence type="ECO:0000313" key="3">
    <source>
        <dbReference type="EMBL" id="STY43957.1"/>
    </source>
</evidence>
<proteinExistence type="inferred from homology"/>
<keyword evidence="3" id="KW-0969">Cilium</keyword>
<dbReference type="GO" id="GO:0044781">
    <property type="term" value="P:bacterial-type flagellum organization"/>
    <property type="evidence" value="ECO:0007669"/>
    <property type="project" value="UniProtKB-KW"/>
</dbReference>
<gene>
    <name evidence="3" type="ORF">NCTC10815_01266</name>
</gene>